<protein>
    <submittedName>
        <fullName evidence="1">Uncharacterized protein</fullName>
    </submittedName>
</protein>
<dbReference type="Proteomes" id="UP001056120">
    <property type="component" value="Linkage Group LG20"/>
</dbReference>
<dbReference type="EMBL" id="CM042037">
    <property type="protein sequence ID" value="KAI3742132.1"/>
    <property type="molecule type" value="Genomic_DNA"/>
</dbReference>
<keyword evidence="2" id="KW-1185">Reference proteome</keyword>
<organism evidence="1 2">
    <name type="scientific">Smallanthus sonchifolius</name>
    <dbReference type="NCBI Taxonomy" id="185202"/>
    <lineage>
        <taxon>Eukaryota</taxon>
        <taxon>Viridiplantae</taxon>
        <taxon>Streptophyta</taxon>
        <taxon>Embryophyta</taxon>
        <taxon>Tracheophyta</taxon>
        <taxon>Spermatophyta</taxon>
        <taxon>Magnoliopsida</taxon>
        <taxon>eudicotyledons</taxon>
        <taxon>Gunneridae</taxon>
        <taxon>Pentapetalae</taxon>
        <taxon>asterids</taxon>
        <taxon>campanulids</taxon>
        <taxon>Asterales</taxon>
        <taxon>Asteraceae</taxon>
        <taxon>Asteroideae</taxon>
        <taxon>Heliantheae alliance</taxon>
        <taxon>Millerieae</taxon>
        <taxon>Smallanthus</taxon>
    </lineage>
</organism>
<name>A0ACB9D6C6_9ASTR</name>
<comment type="caution">
    <text evidence="1">The sequence shown here is derived from an EMBL/GenBank/DDBJ whole genome shotgun (WGS) entry which is preliminary data.</text>
</comment>
<accession>A0ACB9D6C6</accession>
<proteinExistence type="predicted"/>
<gene>
    <name evidence="1" type="ORF">L1987_59812</name>
</gene>
<evidence type="ECO:0000313" key="1">
    <source>
        <dbReference type="EMBL" id="KAI3742132.1"/>
    </source>
</evidence>
<reference evidence="2" key="1">
    <citation type="journal article" date="2022" name="Mol. Ecol. Resour.">
        <title>The genomes of chicory, endive, great burdock and yacon provide insights into Asteraceae palaeo-polyploidization history and plant inulin production.</title>
        <authorList>
            <person name="Fan W."/>
            <person name="Wang S."/>
            <person name="Wang H."/>
            <person name="Wang A."/>
            <person name="Jiang F."/>
            <person name="Liu H."/>
            <person name="Zhao H."/>
            <person name="Xu D."/>
            <person name="Zhang Y."/>
        </authorList>
    </citation>
    <scope>NUCLEOTIDE SEQUENCE [LARGE SCALE GENOMIC DNA]</scope>
    <source>
        <strain evidence="2">cv. Yunnan</strain>
    </source>
</reference>
<evidence type="ECO:0000313" key="2">
    <source>
        <dbReference type="Proteomes" id="UP001056120"/>
    </source>
</evidence>
<reference evidence="1 2" key="2">
    <citation type="journal article" date="2022" name="Mol. Ecol. Resour.">
        <title>The genomes of chicory, endive, great burdock and yacon provide insights into Asteraceae paleo-polyploidization history and plant inulin production.</title>
        <authorList>
            <person name="Fan W."/>
            <person name="Wang S."/>
            <person name="Wang H."/>
            <person name="Wang A."/>
            <person name="Jiang F."/>
            <person name="Liu H."/>
            <person name="Zhao H."/>
            <person name="Xu D."/>
            <person name="Zhang Y."/>
        </authorList>
    </citation>
    <scope>NUCLEOTIDE SEQUENCE [LARGE SCALE GENOMIC DNA]</scope>
    <source>
        <strain evidence="2">cv. Yunnan</strain>
        <tissue evidence="1">Leaves</tissue>
    </source>
</reference>
<sequence length="166" mass="19492">MHPRRQLARQSSPPSDGQQPRHRRTPSPQFTTHDRFYRHRHSFSGLDPRQAEMHPRRQLARQSSTSSDDRQPHRRRTPSRQFAADGRFYRHRHSFSGLDPWETKMHLCRQLAQQSSPPSDGRQPDNRFYRHERTSPPTSVSPPPAIPHSPEDGFQHPPTAALHRRQ</sequence>